<evidence type="ECO:0000256" key="2">
    <source>
        <dbReference type="ARBA" id="ARBA00004245"/>
    </source>
</evidence>
<dbReference type="InterPro" id="IPR011992">
    <property type="entry name" value="EF-hand-dom_pair"/>
</dbReference>
<dbReference type="Proteomes" id="UP001470230">
    <property type="component" value="Unassembled WGS sequence"/>
</dbReference>
<dbReference type="PROSITE" id="PS51336">
    <property type="entry name" value="DM10"/>
    <property type="match status" value="1"/>
</dbReference>
<dbReference type="InterPro" id="IPR006602">
    <property type="entry name" value="DM10_dom"/>
</dbReference>
<evidence type="ECO:0000256" key="6">
    <source>
        <dbReference type="ARBA" id="ARBA00023273"/>
    </source>
</evidence>
<accession>A0ABR2IE10</accession>
<evidence type="ECO:0000256" key="5">
    <source>
        <dbReference type="ARBA" id="ARBA00023212"/>
    </source>
</evidence>
<dbReference type="SMART" id="SM00676">
    <property type="entry name" value="DM10"/>
    <property type="match status" value="1"/>
</dbReference>
<organism evidence="8 9">
    <name type="scientific">Tritrichomonas musculus</name>
    <dbReference type="NCBI Taxonomy" id="1915356"/>
    <lineage>
        <taxon>Eukaryota</taxon>
        <taxon>Metamonada</taxon>
        <taxon>Parabasalia</taxon>
        <taxon>Tritrichomonadida</taxon>
        <taxon>Tritrichomonadidae</taxon>
        <taxon>Tritrichomonas</taxon>
    </lineage>
</organism>
<proteinExistence type="predicted"/>
<reference evidence="8 9" key="1">
    <citation type="submission" date="2024-04" db="EMBL/GenBank/DDBJ databases">
        <title>Tritrichomonas musculus Genome.</title>
        <authorList>
            <person name="Alves-Ferreira E."/>
            <person name="Grigg M."/>
            <person name="Lorenzi H."/>
            <person name="Galac M."/>
        </authorList>
    </citation>
    <scope>NUCLEOTIDE SEQUENCE [LARGE SCALE GENOMIC DNA]</scope>
    <source>
        <strain evidence="8 9">EAF2021</strain>
    </source>
</reference>
<keyword evidence="6" id="KW-0966">Cell projection</keyword>
<evidence type="ECO:0000313" key="8">
    <source>
        <dbReference type="EMBL" id="KAK8860923.1"/>
    </source>
</evidence>
<name>A0ABR2IE10_9EUKA</name>
<dbReference type="Gene3D" id="1.10.238.10">
    <property type="entry name" value="EF-hand"/>
    <property type="match status" value="1"/>
</dbReference>
<keyword evidence="3" id="KW-0963">Cytoplasm</keyword>
<dbReference type="PANTHER" id="PTHR12086">
    <property type="entry name" value="EF-HAND DOMAIN C-TERMINAL CONTAINING PROTEIN"/>
    <property type="match status" value="1"/>
</dbReference>
<gene>
    <name evidence="8" type="ORF">M9Y10_012615</name>
</gene>
<keyword evidence="9" id="KW-1185">Reference proteome</keyword>
<comment type="subcellular location">
    <subcellularLocation>
        <location evidence="1">Cell projection</location>
        <location evidence="1">Cilium</location>
    </subcellularLocation>
    <subcellularLocation>
        <location evidence="2">Cytoplasm</location>
        <location evidence="2">Cytoskeleton</location>
    </subcellularLocation>
</comment>
<dbReference type="Gene3D" id="2.30.29.170">
    <property type="match status" value="1"/>
</dbReference>
<dbReference type="SUPFAM" id="SSF47473">
    <property type="entry name" value="EF-hand"/>
    <property type="match status" value="1"/>
</dbReference>
<feature type="domain" description="DM10" evidence="7">
    <location>
        <begin position="6"/>
        <end position="106"/>
    </location>
</feature>
<evidence type="ECO:0000259" key="7">
    <source>
        <dbReference type="PROSITE" id="PS51336"/>
    </source>
</evidence>
<keyword evidence="5" id="KW-0206">Cytoskeleton</keyword>
<keyword evidence="4" id="KW-0677">Repeat</keyword>
<protein>
    <recommendedName>
        <fullName evidence="7">DM10 domain-containing protein</fullName>
    </recommendedName>
</protein>
<dbReference type="PANTHER" id="PTHR12086:SF9">
    <property type="entry name" value="EF-HAND DOMAIN-CONTAINING PROTEIN 1"/>
    <property type="match status" value="1"/>
</dbReference>
<dbReference type="EMBL" id="JAPFFF010000018">
    <property type="protein sequence ID" value="KAK8860923.1"/>
    <property type="molecule type" value="Genomic_DNA"/>
</dbReference>
<dbReference type="InterPro" id="IPR040193">
    <property type="entry name" value="EFHC1/EFHC2/EFHB"/>
</dbReference>
<comment type="caution">
    <text evidence="8">The sequence shown here is derived from an EMBL/GenBank/DDBJ whole genome shotgun (WGS) entry which is preliminary data.</text>
</comment>
<evidence type="ECO:0000313" key="9">
    <source>
        <dbReference type="Proteomes" id="UP001470230"/>
    </source>
</evidence>
<evidence type="ECO:0000256" key="4">
    <source>
        <dbReference type="ARBA" id="ARBA00022737"/>
    </source>
</evidence>
<evidence type="ECO:0000256" key="1">
    <source>
        <dbReference type="ARBA" id="ARBA00004138"/>
    </source>
</evidence>
<evidence type="ECO:0000256" key="3">
    <source>
        <dbReference type="ARBA" id="ARBA00022490"/>
    </source>
</evidence>
<dbReference type="Pfam" id="PF06565">
    <property type="entry name" value="DM10_dom"/>
    <property type="match status" value="1"/>
</dbReference>
<sequence length="193" mass="22145">MDLRPPATVLQFAATLVTRNQNDKQREFVIAYYVEDRAFAIFERAIPNSGFRGGKFLQKTVVNNPKTNQPYEPSDIYIGATVEIAGRTFCLQEASEDALKIMESRSDVFTKCDLATIMQDLRTKLSGKCPQLLVQFQSIDPKKTLRVSLLELEDILDKNGIKLGDQEFLTLFRRFQFLDTDRFNYQNFIDALV</sequence>